<dbReference type="GO" id="GO:0008168">
    <property type="term" value="F:methyltransferase activity"/>
    <property type="evidence" value="ECO:0007669"/>
    <property type="project" value="UniProtKB-KW"/>
</dbReference>
<dbReference type="GO" id="GO:0032259">
    <property type="term" value="P:methylation"/>
    <property type="evidence" value="ECO:0007669"/>
    <property type="project" value="UniProtKB-KW"/>
</dbReference>
<gene>
    <name evidence="1" type="ORF">DKW60_14870</name>
</gene>
<comment type="caution">
    <text evidence="1">The sequence shown here is derived from an EMBL/GenBank/DDBJ whole genome shotgun (WGS) entry which is preliminary data.</text>
</comment>
<sequence length="204" mass="22590">MSDATNKDYFENKAADYENDSNRVATRHEIADAISDKIKLTKDMHLMDFGSGTGMLLERIAPQVAKITAVDISASMNEQLRSKQDDIACELEILQMDLCTQELPQTFDGIISSMTMHHIDDVPDMFTKMHLMMKPGGFIALADLETEDGSFHTEDTGVFHYGFSADDLIRFATDAGFKKANVSQASVISKPGKDYPVLLLTAQV</sequence>
<evidence type="ECO:0000313" key="2">
    <source>
        <dbReference type="Proteomes" id="UP000245539"/>
    </source>
</evidence>
<dbReference type="OrthoDB" id="9801538at2"/>
<keyword evidence="2" id="KW-1185">Reference proteome</keyword>
<keyword evidence="1" id="KW-0808">Transferase</keyword>
<dbReference type="AlphaFoldDB" id="A0A317CA58"/>
<dbReference type="RefSeq" id="WP_109838449.1">
    <property type="nucleotide sequence ID" value="NZ_QGKM01000045.1"/>
</dbReference>
<evidence type="ECO:0000313" key="1">
    <source>
        <dbReference type="EMBL" id="PWQ95494.1"/>
    </source>
</evidence>
<dbReference type="PANTHER" id="PTHR43861">
    <property type="entry name" value="TRANS-ACONITATE 2-METHYLTRANSFERASE-RELATED"/>
    <property type="match status" value="1"/>
</dbReference>
<organism evidence="1 2">
    <name type="scientific">Leucothrix pacifica</name>
    <dbReference type="NCBI Taxonomy" id="1247513"/>
    <lineage>
        <taxon>Bacteria</taxon>
        <taxon>Pseudomonadati</taxon>
        <taxon>Pseudomonadota</taxon>
        <taxon>Gammaproteobacteria</taxon>
        <taxon>Thiotrichales</taxon>
        <taxon>Thiotrichaceae</taxon>
        <taxon>Leucothrix</taxon>
    </lineage>
</organism>
<dbReference type="InterPro" id="IPR029063">
    <property type="entry name" value="SAM-dependent_MTases_sf"/>
</dbReference>
<dbReference type="SUPFAM" id="SSF53335">
    <property type="entry name" value="S-adenosyl-L-methionine-dependent methyltransferases"/>
    <property type="match status" value="1"/>
</dbReference>
<proteinExistence type="predicted"/>
<accession>A0A317CA58</accession>
<dbReference type="Pfam" id="PF13489">
    <property type="entry name" value="Methyltransf_23"/>
    <property type="match status" value="1"/>
</dbReference>
<dbReference type="CDD" id="cd02440">
    <property type="entry name" value="AdoMet_MTases"/>
    <property type="match status" value="1"/>
</dbReference>
<reference evidence="1 2" key="1">
    <citation type="submission" date="2018-05" db="EMBL/GenBank/DDBJ databases">
        <title>Leucothrix arctica sp. nov., isolated from Arctic seawater.</title>
        <authorList>
            <person name="Choi A."/>
            <person name="Baek K."/>
        </authorList>
    </citation>
    <scope>NUCLEOTIDE SEQUENCE [LARGE SCALE GENOMIC DNA]</scope>
    <source>
        <strain evidence="1 2">JCM 18388</strain>
    </source>
</reference>
<dbReference type="EMBL" id="QGKM01000045">
    <property type="protein sequence ID" value="PWQ95494.1"/>
    <property type="molecule type" value="Genomic_DNA"/>
</dbReference>
<protein>
    <submittedName>
        <fullName evidence="1">Class I SAM-dependent methyltransferase</fullName>
    </submittedName>
</protein>
<dbReference type="Proteomes" id="UP000245539">
    <property type="component" value="Unassembled WGS sequence"/>
</dbReference>
<keyword evidence="1" id="KW-0489">Methyltransferase</keyword>
<name>A0A317CA58_9GAMM</name>
<dbReference type="Gene3D" id="3.40.50.150">
    <property type="entry name" value="Vaccinia Virus protein VP39"/>
    <property type="match status" value="1"/>
</dbReference>